<dbReference type="Proteomes" id="UP000184010">
    <property type="component" value="Unassembled WGS sequence"/>
</dbReference>
<protein>
    <submittedName>
        <fullName evidence="1">Uncharacterized protein</fullName>
    </submittedName>
</protein>
<dbReference type="EMBL" id="FRDN01000003">
    <property type="protein sequence ID" value="SHN52092.1"/>
    <property type="molecule type" value="Genomic_DNA"/>
</dbReference>
<organism evidence="1 2">
    <name type="scientific">Desulfitobacterium chlororespirans DSM 11544</name>
    <dbReference type="NCBI Taxonomy" id="1121395"/>
    <lineage>
        <taxon>Bacteria</taxon>
        <taxon>Bacillati</taxon>
        <taxon>Bacillota</taxon>
        <taxon>Clostridia</taxon>
        <taxon>Eubacteriales</taxon>
        <taxon>Desulfitobacteriaceae</taxon>
        <taxon>Desulfitobacterium</taxon>
    </lineage>
</organism>
<dbReference type="STRING" id="1121395.SAMN02745215_00358"/>
<keyword evidence="2" id="KW-1185">Reference proteome</keyword>
<accession>A0A1M7S1C8</accession>
<reference evidence="2" key="1">
    <citation type="submission" date="2016-12" db="EMBL/GenBank/DDBJ databases">
        <authorList>
            <person name="Varghese N."/>
            <person name="Submissions S."/>
        </authorList>
    </citation>
    <scope>NUCLEOTIDE SEQUENCE [LARGE SCALE GENOMIC DNA]</scope>
    <source>
        <strain evidence="2">DSM 11544</strain>
    </source>
</reference>
<gene>
    <name evidence="1" type="ORF">SAMN02745215_00358</name>
</gene>
<sequence length="219" mass="25031">MNGQEAWRTYFTQNGYQPLIKTDTDGIKSLTMEEFCTEDGAVPEELREIYLLCNESDIPCEMLLVLDIRESGKENDEIRALCREWDERILSFINFGSLPDREGQSKYPLKYNVMQILLSDTVTVRCAAAIAEEKSTDISRKLFVSVENGDVAESDRSMLPFYFEQLIQDRIAAGSESELAQILPVGGELMFLYEARVSEQTFTEKDLSAVREWLSYAED</sequence>
<dbReference type="RefSeq" id="WP_072770992.1">
    <property type="nucleotide sequence ID" value="NZ_FRDN01000003.1"/>
</dbReference>
<name>A0A1M7S1C8_9FIRM</name>
<evidence type="ECO:0000313" key="1">
    <source>
        <dbReference type="EMBL" id="SHN52092.1"/>
    </source>
</evidence>
<evidence type="ECO:0000313" key="2">
    <source>
        <dbReference type="Proteomes" id="UP000184010"/>
    </source>
</evidence>
<proteinExistence type="predicted"/>
<dbReference type="AlphaFoldDB" id="A0A1M7S1C8"/>